<dbReference type="GO" id="GO:0008909">
    <property type="term" value="F:isochorismate synthase activity"/>
    <property type="evidence" value="ECO:0007669"/>
    <property type="project" value="UniProtKB-EC"/>
</dbReference>
<dbReference type="Proteomes" id="UP001059617">
    <property type="component" value="Chromosome"/>
</dbReference>
<accession>A0ABY5W7A9</accession>
<dbReference type="Pfam" id="PF00425">
    <property type="entry name" value="Chorismate_bind"/>
    <property type="match status" value="1"/>
</dbReference>
<dbReference type="EMBL" id="CP073720">
    <property type="protein sequence ID" value="UWP85422.1"/>
    <property type="molecule type" value="Genomic_DNA"/>
</dbReference>
<dbReference type="NCBIfam" id="TIGR00543">
    <property type="entry name" value="isochor_syn"/>
    <property type="match status" value="1"/>
</dbReference>
<dbReference type="PANTHER" id="PTHR42839:SF2">
    <property type="entry name" value="ISOCHORISMATE SYNTHASE ENTC"/>
    <property type="match status" value="1"/>
</dbReference>
<evidence type="ECO:0000313" key="7">
    <source>
        <dbReference type="EMBL" id="UWP85422.1"/>
    </source>
</evidence>
<dbReference type="EC" id="5.4.4.2" evidence="3"/>
<dbReference type="InterPro" id="IPR015890">
    <property type="entry name" value="Chorismate_C"/>
</dbReference>
<keyword evidence="4 7" id="KW-0413">Isomerase</keyword>
<organism evidence="7 8">
    <name type="scientific">Dactylosporangium fulvum</name>
    <dbReference type="NCBI Taxonomy" id="53359"/>
    <lineage>
        <taxon>Bacteria</taxon>
        <taxon>Bacillati</taxon>
        <taxon>Actinomycetota</taxon>
        <taxon>Actinomycetes</taxon>
        <taxon>Micromonosporales</taxon>
        <taxon>Micromonosporaceae</taxon>
        <taxon>Dactylosporangium</taxon>
    </lineage>
</organism>
<evidence type="ECO:0000313" key="8">
    <source>
        <dbReference type="Proteomes" id="UP001059617"/>
    </source>
</evidence>
<reference evidence="7" key="2">
    <citation type="submission" date="2022-09" db="EMBL/GenBank/DDBJ databases">
        <title>Biosynthetic gene clusters of Dactylosporangioum fulvum.</title>
        <authorList>
            <person name="Caradec T."/>
        </authorList>
    </citation>
    <scope>NUCLEOTIDE SEQUENCE</scope>
    <source>
        <strain evidence="7">NRRL B-16292</strain>
    </source>
</reference>
<evidence type="ECO:0000256" key="5">
    <source>
        <dbReference type="ARBA" id="ARBA00041564"/>
    </source>
</evidence>
<dbReference type="SUPFAM" id="SSF56322">
    <property type="entry name" value="ADC synthase"/>
    <property type="match status" value="1"/>
</dbReference>
<sequence length="397" mass="40170">MTTVSAATAGSAAAELLAGYRPGSSSLFASPRGTLLAEGTYFAVPPSGRRDGLADLARRVDAVLGVAEAAGHEVRTVVGAVPFAPDAAAHLVVPLRLRRSGPPTAVETPPAPAGVASVRPVPPPDRYAAAVAAAVRQVRAGDYTKVVLARSLRVGAPGFDPAPVVRALAAREPGGYTFGVDLGGGRTLLGASPELLVARHGRVVTANPLAGSAARSADPAEDRRRAAALLRSAKDRHEHAVVSEAVARALRPYCAELTVPAEPSLVCTATMWHLSTLITGAVTDPAVSALTLATALHPTPAVCGTPTAAARAAIASLEPFDRGFYTGMVGWVDATGDGEWAVTIRCATADADGLDLFAGAGVVADSDPAAELVETTAKLGTMLAALGLTSPEQSDVA</sequence>
<reference evidence="7" key="1">
    <citation type="submission" date="2021-04" db="EMBL/GenBank/DDBJ databases">
        <authorList>
            <person name="Hartkoorn R.C."/>
            <person name="Beaudoing E."/>
            <person name="Hot D."/>
        </authorList>
    </citation>
    <scope>NUCLEOTIDE SEQUENCE</scope>
    <source>
        <strain evidence="7">NRRL B-16292</strain>
    </source>
</reference>
<protein>
    <recommendedName>
        <fullName evidence="3">isochorismate synthase</fullName>
        <ecNumber evidence="3">5.4.4.2</ecNumber>
    </recommendedName>
    <alternativeName>
        <fullName evidence="5">Isochorismate mutase</fullName>
    </alternativeName>
</protein>
<evidence type="ECO:0000256" key="2">
    <source>
        <dbReference type="ARBA" id="ARBA00005297"/>
    </source>
</evidence>
<dbReference type="InterPro" id="IPR005801">
    <property type="entry name" value="ADC_synthase"/>
</dbReference>
<feature type="domain" description="Chorismate-utilising enzyme C-terminal" evidence="6">
    <location>
        <begin position="125"/>
        <end position="378"/>
    </location>
</feature>
<gene>
    <name evidence="7" type="ORF">Dfulv_14760</name>
</gene>
<evidence type="ECO:0000256" key="3">
    <source>
        <dbReference type="ARBA" id="ARBA00012824"/>
    </source>
</evidence>
<proteinExistence type="inferred from homology"/>
<dbReference type="RefSeq" id="WP_259863537.1">
    <property type="nucleotide sequence ID" value="NZ_CP073720.1"/>
</dbReference>
<evidence type="ECO:0000259" key="6">
    <source>
        <dbReference type="Pfam" id="PF00425"/>
    </source>
</evidence>
<dbReference type="Gene3D" id="3.60.120.10">
    <property type="entry name" value="Anthranilate synthase"/>
    <property type="match status" value="1"/>
</dbReference>
<comment type="catalytic activity">
    <reaction evidence="1">
        <text>chorismate = isochorismate</text>
        <dbReference type="Rhea" id="RHEA:18985"/>
        <dbReference type="ChEBI" id="CHEBI:29748"/>
        <dbReference type="ChEBI" id="CHEBI:29780"/>
        <dbReference type="EC" id="5.4.4.2"/>
    </reaction>
</comment>
<dbReference type="PANTHER" id="PTHR42839">
    <property type="entry name" value="ISOCHORISMATE SYNTHASE ENTC"/>
    <property type="match status" value="1"/>
</dbReference>
<keyword evidence="8" id="KW-1185">Reference proteome</keyword>
<evidence type="ECO:0000256" key="1">
    <source>
        <dbReference type="ARBA" id="ARBA00000799"/>
    </source>
</evidence>
<comment type="similarity">
    <text evidence="2">Belongs to the isochorismate synthase family.</text>
</comment>
<name>A0ABY5W7A9_9ACTN</name>
<evidence type="ECO:0000256" key="4">
    <source>
        <dbReference type="ARBA" id="ARBA00023235"/>
    </source>
</evidence>
<dbReference type="InterPro" id="IPR004561">
    <property type="entry name" value="IsoChor_synthase"/>
</dbReference>